<reference evidence="3 4" key="1">
    <citation type="submission" date="2024-04" db="EMBL/GenBank/DDBJ databases">
        <title>Novel genus in family Flammeovirgaceae.</title>
        <authorList>
            <person name="Nguyen T.H."/>
            <person name="Vuong T.Q."/>
            <person name="Le H."/>
            <person name="Kim S.-G."/>
        </authorList>
    </citation>
    <scope>NUCLEOTIDE SEQUENCE [LARGE SCALE GENOMIC DNA]</scope>
    <source>
        <strain evidence="3 4">JCM 23209</strain>
    </source>
</reference>
<dbReference type="Pfam" id="PF01844">
    <property type="entry name" value="HNH"/>
    <property type="match status" value="1"/>
</dbReference>
<dbReference type="GO" id="GO:0003676">
    <property type="term" value="F:nucleic acid binding"/>
    <property type="evidence" value="ECO:0007669"/>
    <property type="project" value="InterPro"/>
</dbReference>
<feature type="transmembrane region" description="Helical" evidence="1">
    <location>
        <begin position="112"/>
        <end position="139"/>
    </location>
</feature>
<gene>
    <name evidence="3" type="ORF">AAG747_00060</name>
</gene>
<evidence type="ECO:0000259" key="2">
    <source>
        <dbReference type="Pfam" id="PF01844"/>
    </source>
</evidence>
<keyword evidence="1" id="KW-0472">Membrane</keyword>
<name>A0AAW9S675_9BACT</name>
<dbReference type="CDD" id="cd00085">
    <property type="entry name" value="HNHc"/>
    <property type="match status" value="1"/>
</dbReference>
<dbReference type="RefSeq" id="WP_346819064.1">
    <property type="nucleotide sequence ID" value="NZ_JBDKWZ010000001.1"/>
</dbReference>
<sequence>MMNSLKRRLSYSRSRLREIFDRTDGHCHICHGKLSFERYAKFGEQGSWEVEHSKPKAKGGTDRLTNLYPACITCNRSKGTRSTRSIRARFGFTRAPYSKAKKRRIKKRNRRFGAVLGGALGVCWGATGAAILIVVGLLLGNFLGPRK</sequence>
<comment type="caution">
    <text evidence="3">The sequence shown here is derived from an EMBL/GenBank/DDBJ whole genome shotgun (WGS) entry which is preliminary data.</text>
</comment>
<dbReference type="EMBL" id="JBDKWZ010000001">
    <property type="protein sequence ID" value="MEN7546276.1"/>
    <property type="molecule type" value="Genomic_DNA"/>
</dbReference>
<dbReference type="GO" id="GO:0004519">
    <property type="term" value="F:endonuclease activity"/>
    <property type="evidence" value="ECO:0007669"/>
    <property type="project" value="UniProtKB-KW"/>
</dbReference>
<keyword evidence="4" id="KW-1185">Reference proteome</keyword>
<keyword evidence="3" id="KW-0255">Endonuclease</keyword>
<feature type="domain" description="HNH" evidence="2">
    <location>
        <begin position="27"/>
        <end position="81"/>
    </location>
</feature>
<dbReference type="AlphaFoldDB" id="A0AAW9S675"/>
<keyword evidence="1" id="KW-1133">Transmembrane helix</keyword>
<dbReference type="Proteomes" id="UP001403385">
    <property type="component" value="Unassembled WGS sequence"/>
</dbReference>
<dbReference type="InterPro" id="IPR003615">
    <property type="entry name" value="HNH_nuc"/>
</dbReference>
<dbReference type="InterPro" id="IPR002711">
    <property type="entry name" value="HNH"/>
</dbReference>
<accession>A0AAW9S675</accession>
<evidence type="ECO:0000313" key="4">
    <source>
        <dbReference type="Proteomes" id="UP001403385"/>
    </source>
</evidence>
<keyword evidence="3" id="KW-0540">Nuclease</keyword>
<evidence type="ECO:0000313" key="3">
    <source>
        <dbReference type="EMBL" id="MEN7546276.1"/>
    </source>
</evidence>
<keyword evidence="3" id="KW-0378">Hydrolase</keyword>
<evidence type="ECO:0000256" key="1">
    <source>
        <dbReference type="SAM" id="Phobius"/>
    </source>
</evidence>
<organism evidence="3 4">
    <name type="scientific">Rapidithrix thailandica</name>
    <dbReference type="NCBI Taxonomy" id="413964"/>
    <lineage>
        <taxon>Bacteria</taxon>
        <taxon>Pseudomonadati</taxon>
        <taxon>Bacteroidota</taxon>
        <taxon>Cytophagia</taxon>
        <taxon>Cytophagales</taxon>
        <taxon>Flammeovirgaceae</taxon>
        <taxon>Rapidithrix</taxon>
    </lineage>
</organism>
<keyword evidence="1" id="KW-0812">Transmembrane</keyword>
<dbReference type="Gene3D" id="1.10.30.50">
    <property type="match status" value="1"/>
</dbReference>
<proteinExistence type="predicted"/>
<dbReference type="GO" id="GO:0008270">
    <property type="term" value="F:zinc ion binding"/>
    <property type="evidence" value="ECO:0007669"/>
    <property type="project" value="InterPro"/>
</dbReference>
<protein>
    <submittedName>
        <fullName evidence="3">HNH endonuclease</fullName>
    </submittedName>
</protein>